<evidence type="ECO:0000256" key="1">
    <source>
        <dbReference type="ARBA" id="ARBA00022737"/>
    </source>
</evidence>
<dbReference type="InterPro" id="IPR032675">
    <property type="entry name" value="LRR_dom_sf"/>
</dbReference>
<accession>A0A0A9FZB9</accession>
<dbReference type="AlphaFoldDB" id="A0A0A9FZB9"/>
<reference evidence="3" key="2">
    <citation type="journal article" date="2015" name="Data Brief">
        <title>Shoot transcriptome of the giant reed, Arundo donax.</title>
        <authorList>
            <person name="Barrero R.A."/>
            <person name="Guerrero F.D."/>
            <person name="Moolhuijzen P."/>
            <person name="Goolsby J.A."/>
            <person name="Tidwell J."/>
            <person name="Bellgard S.E."/>
            <person name="Bellgard M.I."/>
        </authorList>
    </citation>
    <scope>NUCLEOTIDE SEQUENCE</scope>
    <source>
        <tissue evidence="3">Shoot tissue taken approximately 20 cm above the soil surface</tissue>
    </source>
</reference>
<dbReference type="InterPro" id="IPR055414">
    <property type="entry name" value="LRR_R13L4/SHOC2-like"/>
</dbReference>
<dbReference type="EMBL" id="GBRH01180304">
    <property type="protein sequence ID" value="JAE17592.1"/>
    <property type="molecule type" value="Transcribed_RNA"/>
</dbReference>
<reference evidence="3" key="1">
    <citation type="submission" date="2014-09" db="EMBL/GenBank/DDBJ databases">
        <authorList>
            <person name="Magalhaes I.L.F."/>
            <person name="Oliveira U."/>
            <person name="Santos F.R."/>
            <person name="Vidigal T.H.D.A."/>
            <person name="Brescovit A.D."/>
            <person name="Santos A.J."/>
        </authorList>
    </citation>
    <scope>NUCLEOTIDE SEQUENCE</scope>
    <source>
        <tissue evidence="3">Shoot tissue taken approximately 20 cm above the soil surface</tissue>
    </source>
</reference>
<keyword evidence="1" id="KW-0677">Repeat</keyword>
<protein>
    <recommendedName>
        <fullName evidence="2">Disease resistance R13L4/SHOC-2-like LRR domain-containing protein</fullName>
    </recommendedName>
</protein>
<feature type="domain" description="Disease resistance R13L4/SHOC-2-like LRR" evidence="2">
    <location>
        <begin position="1"/>
        <end position="266"/>
    </location>
</feature>
<dbReference type="Pfam" id="PF23598">
    <property type="entry name" value="LRR_14"/>
    <property type="match status" value="1"/>
</dbReference>
<evidence type="ECO:0000313" key="3">
    <source>
        <dbReference type="EMBL" id="JAE17592.1"/>
    </source>
</evidence>
<organism evidence="3">
    <name type="scientific">Arundo donax</name>
    <name type="common">Giant reed</name>
    <name type="synonym">Donax arundinaceus</name>
    <dbReference type="NCBI Taxonomy" id="35708"/>
    <lineage>
        <taxon>Eukaryota</taxon>
        <taxon>Viridiplantae</taxon>
        <taxon>Streptophyta</taxon>
        <taxon>Embryophyta</taxon>
        <taxon>Tracheophyta</taxon>
        <taxon>Spermatophyta</taxon>
        <taxon>Magnoliopsida</taxon>
        <taxon>Liliopsida</taxon>
        <taxon>Poales</taxon>
        <taxon>Poaceae</taxon>
        <taxon>PACMAD clade</taxon>
        <taxon>Arundinoideae</taxon>
        <taxon>Arundineae</taxon>
        <taxon>Arundo</taxon>
    </lineage>
</organism>
<dbReference type="Gene3D" id="3.80.10.10">
    <property type="entry name" value="Ribonuclease Inhibitor"/>
    <property type="match status" value="1"/>
</dbReference>
<evidence type="ECO:0000259" key="2">
    <source>
        <dbReference type="Pfam" id="PF23598"/>
    </source>
</evidence>
<proteinExistence type="predicted"/>
<dbReference type="SUPFAM" id="SSF52047">
    <property type="entry name" value="RNI-like"/>
    <property type="match status" value="1"/>
</dbReference>
<name>A0A0A9FZB9_ARUDO</name>
<sequence>MGNMKNLQELEWINVFQYSLNFLQELGELTDLRKLSIIWRTADIEGDKASYKEKLVTSLCKLDTYNLRTLRIHFYLREDEGLAGDPFCPALDCIRQIFLHSSFSCRISAWLVSLVNLEYLDITVKEIERRDLELIGNIPTLLDFRMLLTGTGQQWPVIITGGFQQLQKFRLHSVPLGTGLIVEAGAMPLLNNLELGIQLDPFKSSVSFEQTFKSTVADFDFGIQHLSCLSRFSLEINCGGIWPAYVEAAVGAFKSMVEMHPNRPTLEITSMFHDQDDENATNNRSYKMIIQVKGQNVQSAFQDIHK</sequence>